<dbReference type="Proteomes" id="UP001368500">
    <property type="component" value="Unassembled WGS sequence"/>
</dbReference>
<feature type="transmembrane region" description="Helical" evidence="7">
    <location>
        <begin position="7"/>
        <end position="27"/>
    </location>
</feature>
<evidence type="ECO:0000256" key="5">
    <source>
        <dbReference type="ARBA" id="ARBA00022989"/>
    </source>
</evidence>
<proteinExistence type="inferred from homology"/>
<organism evidence="8 9">
    <name type="scientific">Pseudaquabacterium rugosum</name>
    <dbReference type="NCBI Taxonomy" id="2984194"/>
    <lineage>
        <taxon>Bacteria</taxon>
        <taxon>Pseudomonadati</taxon>
        <taxon>Pseudomonadota</taxon>
        <taxon>Betaproteobacteria</taxon>
        <taxon>Burkholderiales</taxon>
        <taxon>Sphaerotilaceae</taxon>
        <taxon>Pseudaquabacterium</taxon>
    </lineage>
</organism>
<dbReference type="Pfam" id="PF13440">
    <property type="entry name" value="Polysacc_synt_3"/>
    <property type="match status" value="1"/>
</dbReference>
<feature type="transmembrane region" description="Helical" evidence="7">
    <location>
        <begin position="372"/>
        <end position="394"/>
    </location>
</feature>
<feature type="transmembrane region" description="Helical" evidence="7">
    <location>
        <begin position="33"/>
        <end position="57"/>
    </location>
</feature>
<evidence type="ECO:0000313" key="8">
    <source>
        <dbReference type="EMBL" id="MEK8025574.1"/>
    </source>
</evidence>
<feature type="transmembrane region" description="Helical" evidence="7">
    <location>
        <begin position="131"/>
        <end position="155"/>
    </location>
</feature>
<comment type="caution">
    <text evidence="8">The sequence shown here is derived from an EMBL/GenBank/DDBJ whole genome shotgun (WGS) entry which is preliminary data.</text>
</comment>
<keyword evidence="4 7" id="KW-0812">Transmembrane</keyword>
<evidence type="ECO:0000256" key="2">
    <source>
        <dbReference type="ARBA" id="ARBA00007430"/>
    </source>
</evidence>
<feature type="transmembrane region" description="Helical" evidence="7">
    <location>
        <begin position="433"/>
        <end position="452"/>
    </location>
</feature>
<name>A0ABU9B8V2_9BURK</name>
<feature type="transmembrane region" description="Helical" evidence="7">
    <location>
        <begin position="161"/>
        <end position="181"/>
    </location>
</feature>
<feature type="transmembrane region" description="Helical" evidence="7">
    <location>
        <begin position="103"/>
        <end position="119"/>
    </location>
</feature>
<feature type="transmembrane region" description="Helical" evidence="7">
    <location>
        <begin position="277"/>
        <end position="298"/>
    </location>
</feature>
<feature type="transmembrane region" description="Helical" evidence="7">
    <location>
        <begin position="69"/>
        <end position="91"/>
    </location>
</feature>
<dbReference type="PANTHER" id="PTHR30250:SF10">
    <property type="entry name" value="LIPOPOLYSACCHARIDE BIOSYNTHESIS PROTEIN WZXC"/>
    <property type="match status" value="1"/>
</dbReference>
<protein>
    <submittedName>
        <fullName evidence="8">Oligosaccharide flippase family protein</fullName>
    </submittedName>
</protein>
<keyword evidence="9" id="KW-1185">Reference proteome</keyword>
<evidence type="ECO:0000256" key="6">
    <source>
        <dbReference type="ARBA" id="ARBA00023136"/>
    </source>
</evidence>
<comment type="subcellular location">
    <subcellularLocation>
        <location evidence="1">Cell membrane</location>
        <topology evidence="1">Multi-pass membrane protein</topology>
    </subcellularLocation>
</comment>
<evidence type="ECO:0000256" key="1">
    <source>
        <dbReference type="ARBA" id="ARBA00004651"/>
    </source>
</evidence>
<comment type="similarity">
    <text evidence="2">Belongs to the polysaccharide synthase family.</text>
</comment>
<evidence type="ECO:0000256" key="3">
    <source>
        <dbReference type="ARBA" id="ARBA00022475"/>
    </source>
</evidence>
<dbReference type="RefSeq" id="WP_341373358.1">
    <property type="nucleotide sequence ID" value="NZ_JBBUTF010000005.1"/>
</dbReference>
<gene>
    <name evidence="8" type="ORF">AACH11_06330</name>
</gene>
<dbReference type="InterPro" id="IPR050833">
    <property type="entry name" value="Poly_Biosynth_Transport"/>
</dbReference>
<accession>A0ABU9B8V2</accession>
<keyword evidence="3" id="KW-1003">Cell membrane</keyword>
<keyword evidence="6 7" id="KW-0472">Membrane</keyword>
<evidence type="ECO:0000256" key="7">
    <source>
        <dbReference type="SAM" id="Phobius"/>
    </source>
</evidence>
<reference evidence="8 9" key="1">
    <citation type="submission" date="2024-04" db="EMBL/GenBank/DDBJ databases">
        <title>Novel species of the genus Ideonella isolated from streams.</title>
        <authorList>
            <person name="Lu H."/>
        </authorList>
    </citation>
    <scope>NUCLEOTIDE SEQUENCE [LARGE SCALE GENOMIC DNA]</scope>
    <source>
        <strain evidence="8 9">BYS139W</strain>
    </source>
</reference>
<evidence type="ECO:0000313" key="9">
    <source>
        <dbReference type="Proteomes" id="UP001368500"/>
    </source>
</evidence>
<keyword evidence="5 7" id="KW-1133">Transmembrane helix</keyword>
<dbReference type="PANTHER" id="PTHR30250">
    <property type="entry name" value="PST FAMILY PREDICTED COLANIC ACID TRANSPORTER"/>
    <property type="match status" value="1"/>
</dbReference>
<sequence>MGLNAVLVGVRASFQLIVLYLCARLLGPEGYGTVSFGMATVAVLQIFLDGGLSSVVATTPGLKHSVRRALHWWGVLVAMAVALILIGANWIGVGFLGSGMSGWSLGYIAAFLIVSSLAAHRKSSAEAAGKVVNVSLIETVCVVGGSSTSLGLIYVTRNPDLYFLGLLVGGLLQFVLTAMFLRDGWSFWGHVNMTDSKPYVKSGISLVVASLVGNGSAQADIFIGKIFLTSSELGTYALIRDLVNRVNALVTPVLSRVYMPRMVRLVSDGAPDSKVNLLYRGLISAYALSFGMISLFVAGTSSGLANLVFGDRWNFHQGLLFSLGVWGWCRGRALLIGPAMYSKGRYELALQWNLLRLVPSVAAVFFGVRWGAIGLACAVMCASLLEVFFQYIFVERRLGLNGLIELSLIPLSYSSAGAMLAALMFYIANPADVIVAAWVWVGSCAALFLAALRLGSKYFKFSG</sequence>
<evidence type="ECO:0000256" key="4">
    <source>
        <dbReference type="ARBA" id="ARBA00022692"/>
    </source>
</evidence>
<dbReference type="EMBL" id="JBBUTF010000005">
    <property type="protein sequence ID" value="MEK8025574.1"/>
    <property type="molecule type" value="Genomic_DNA"/>
</dbReference>
<feature type="transmembrane region" description="Helical" evidence="7">
    <location>
        <begin position="406"/>
        <end position="427"/>
    </location>
</feature>